<dbReference type="InterPro" id="IPR029044">
    <property type="entry name" value="Nucleotide-diphossugar_trans"/>
</dbReference>
<dbReference type="STRING" id="684065.SAMN05421738_101265"/>
<accession>A0A1I4SM31</accession>
<sequence>MANNLSLVILAGGMGSRYNGQKQIDPIGPSRESLMEYSIFDAFSIGIQHFVFIINQQFDIETKKYFQHIIERNAGSVEFILQTTYTAVSRAIYDKIEHRKKPWGTGHALLIAKNHLTNPFIVINADDFYGQKAFQKANELVQQELILANRYGMVAYKLENTLSENGAVSRGICTVKDELLELVVERTNIFRDNEGVVMYEEENANFVLDAESLVSMNFWVLHPSIFRSLEDKFNQFLKENSSQLKAEFYLPKVINDMIKEDQLEVIVKKSNENWFGMTYPEDRAVVVDSIQNLVDDQKYPKALWA</sequence>
<keyword evidence="3" id="KW-1185">Reference proteome</keyword>
<proteinExistence type="predicted"/>
<evidence type="ECO:0000313" key="3">
    <source>
        <dbReference type="Proteomes" id="UP000199149"/>
    </source>
</evidence>
<feature type="domain" description="Nucleotidyl transferase" evidence="1">
    <location>
        <begin position="8"/>
        <end position="141"/>
    </location>
</feature>
<dbReference type="InterPro" id="IPR005835">
    <property type="entry name" value="NTP_transferase_dom"/>
</dbReference>
<keyword evidence="2" id="KW-0808">Transferase</keyword>
<dbReference type="EMBL" id="FOUZ01000001">
    <property type="protein sequence ID" value="SFM65451.1"/>
    <property type="molecule type" value="Genomic_DNA"/>
</dbReference>
<name>A0A1I4SM31_9FLAO</name>
<evidence type="ECO:0000259" key="1">
    <source>
        <dbReference type="Pfam" id="PF00483"/>
    </source>
</evidence>
<dbReference type="Gene3D" id="3.90.550.10">
    <property type="entry name" value="Spore Coat Polysaccharide Biosynthesis Protein SpsA, Chain A"/>
    <property type="match status" value="1"/>
</dbReference>
<protein>
    <submittedName>
        <fullName evidence="2">Choline kinase</fullName>
    </submittedName>
</protein>
<dbReference type="AlphaFoldDB" id="A0A1I4SM31"/>
<reference evidence="3" key="1">
    <citation type="submission" date="2016-10" db="EMBL/GenBank/DDBJ databases">
        <authorList>
            <person name="Varghese N."/>
            <person name="Submissions S."/>
        </authorList>
    </citation>
    <scope>NUCLEOTIDE SEQUENCE [LARGE SCALE GENOMIC DNA]</scope>
    <source>
        <strain evidence="3">XJ109</strain>
    </source>
</reference>
<evidence type="ECO:0000313" key="2">
    <source>
        <dbReference type="EMBL" id="SFM65451.1"/>
    </source>
</evidence>
<dbReference type="RefSeq" id="WP_092905768.1">
    <property type="nucleotide sequence ID" value="NZ_FOUZ01000001.1"/>
</dbReference>
<dbReference type="OrthoDB" id="9779926at2"/>
<dbReference type="SUPFAM" id="SSF53448">
    <property type="entry name" value="Nucleotide-diphospho-sugar transferases"/>
    <property type="match status" value="1"/>
</dbReference>
<organism evidence="2 3">
    <name type="scientific">Algoriella xinjiangensis</name>
    <dbReference type="NCBI Taxonomy" id="684065"/>
    <lineage>
        <taxon>Bacteria</taxon>
        <taxon>Pseudomonadati</taxon>
        <taxon>Bacteroidota</taxon>
        <taxon>Flavobacteriia</taxon>
        <taxon>Flavobacteriales</taxon>
        <taxon>Weeksellaceae</taxon>
        <taxon>Algoriella</taxon>
    </lineage>
</organism>
<keyword evidence="2" id="KW-0418">Kinase</keyword>
<dbReference type="Pfam" id="PF00483">
    <property type="entry name" value="NTP_transferase"/>
    <property type="match status" value="1"/>
</dbReference>
<dbReference type="Proteomes" id="UP000199149">
    <property type="component" value="Unassembled WGS sequence"/>
</dbReference>
<dbReference type="GO" id="GO:0016301">
    <property type="term" value="F:kinase activity"/>
    <property type="evidence" value="ECO:0007669"/>
    <property type="project" value="UniProtKB-KW"/>
</dbReference>
<gene>
    <name evidence="2" type="ORF">SAMN05421738_101265</name>
</gene>